<dbReference type="Pfam" id="PF00753">
    <property type="entry name" value="Lactamase_B"/>
    <property type="match status" value="1"/>
</dbReference>
<keyword evidence="8" id="KW-1185">Reference proteome</keyword>
<dbReference type="InterPro" id="IPR051013">
    <property type="entry name" value="MBL_superfamily_lactonases"/>
</dbReference>
<reference evidence="7" key="1">
    <citation type="journal article" date="2015" name="Genome Announc.">
        <title>Draft Genome Sequence of Tolypothrix boutellei Strain VB521301.</title>
        <authorList>
            <person name="Chandrababunaidu M.M."/>
            <person name="Singh D."/>
            <person name="Sen D."/>
            <person name="Bhan S."/>
            <person name="Das S."/>
            <person name="Gupta A."/>
            <person name="Adhikary S.P."/>
            <person name="Tripathy S."/>
        </authorList>
    </citation>
    <scope>NUCLEOTIDE SEQUENCE</scope>
    <source>
        <strain evidence="7">VB521301</strain>
    </source>
</reference>
<dbReference type="InterPro" id="IPR036866">
    <property type="entry name" value="RibonucZ/Hydroxyglut_hydro"/>
</dbReference>
<evidence type="ECO:0000256" key="5">
    <source>
        <dbReference type="ARBA" id="ARBA00022833"/>
    </source>
</evidence>
<accession>A0A8S9T7E8</accession>
<comment type="caution">
    <text evidence="7">The sequence shown here is derived from an EMBL/GenBank/DDBJ whole genome shotgun (WGS) entry which is preliminary data.</text>
</comment>
<protein>
    <submittedName>
        <fullName evidence="7">MBL fold metallo-hydrolase</fullName>
    </submittedName>
</protein>
<dbReference type="SMART" id="SM00849">
    <property type="entry name" value="Lactamase_B"/>
    <property type="match status" value="1"/>
</dbReference>
<feature type="domain" description="Metallo-beta-lactamase" evidence="6">
    <location>
        <begin position="32"/>
        <end position="267"/>
    </location>
</feature>
<dbReference type="Gene3D" id="3.60.15.10">
    <property type="entry name" value="Ribonuclease Z/Hydroxyacylglutathione hydrolase-like"/>
    <property type="match status" value="1"/>
</dbReference>
<gene>
    <name evidence="7" type="ORF">DA73_0400020045</name>
</gene>
<comment type="similarity">
    <text evidence="2">Belongs to the metallo-beta-lactamase superfamily.</text>
</comment>
<dbReference type="PANTHER" id="PTHR42978">
    <property type="entry name" value="QUORUM-QUENCHING LACTONASE YTNP-RELATED-RELATED"/>
    <property type="match status" value="1"/>
</dbReference>
<keyword evidence="3" id="KW-0479">Metal-binding</keyword>
<dbReference type="AlphaFoldDB" id="A0A8S9T7E8"/>
<evidence type="ECO:0000256" key="3">
    <source>
        <dbReference type="ARBA" id="ARBA00022723"/>
    </source>
</evidence>
<evidence type="ECO:0000259" key="6">
    <source>
        <dbReference type="SMART" id="SM00849"/>
    </source>
</evidence>
<sequence length="302" mass="34482">MSIKVKFFQAGYCTHPEAVVIRNGRWKTANFPSIFALISHPKFGAILFDTGYSDRFFQETRSFPFSLYPLITPVYLQSEDSAVHQLTKYGVSPETVRYIIISHFHPDHIGGLQDFPNAQFICFRSAYEAVKSLRNTAALKAGFLPGLLPPDFEQRVLFVEDKTTISLPSEYGSFNTGFDLFGDGSLAGVELPGHAIGQLGLFFTDLDRQDYFLIADACWLSRAYQEFVQPHPIANLIFSNKRQYADTLRRIHQLHQLNPTLKIIPTHCSDTWLMLLLSPPKSIYLNEPQRREAREERGKEDR</sequence>
<dbReference type="PANTHER" id="PTHR42978:SF2">
    <property type="entry name" value="102 KBASES UNSTABLE REGION: FROM 1 TO 119443"/>
    <property type="match status" value="1"/>
</dbReference>
<proteinExistence type="inferred from homology"/>
<dbReference type="CDD" id="cd07730">
    <property type="entry name" value="metallo-hydrolase-like_MBL-fold"/>
    <property type="match status" value="1"/>
</dbReference>
<evidence type="ECO:0000256" key="4">
    <source>
        <dbReference type="ARBA" id="ARBA00022801"/>
    </source>
</evidence>
<dbReference type="Proteomes" id="UP000029738">
    <property type="component" value="Unassembled WGS sequence"/>
</dbReference>
<keyword evidence="5" id="KW-0862">Zinc</keyword>
<dbReference type="GO" id="GO:0046872">
    <property type="term" value="F:metal ion binding"/>
    <property type="evidence" value="ECO:0007669"/>
    <property type="project" value="UniProtKB-KW"/>
</dbReference>
<comment type="cofactor">
    <cofactor evidence="1">
        <name>Zn(2+)</name>
        <dbReference type="ChEBI" id="CHEBI:29105"/>
    </cofactor>
</comment>
<evidence type="ECO:0000313" key="7">
    <source>
        <dbReference type="EMBL" id="KAF3887522.1"/>
    </source>
</evidence>
<dbReference type="SUPFAM" id="SSF56281">
    <property type="entry name" value="Metallo-hydrolase/oxidoreductase"/>
    <property type="match status" value="1"/>
</dbReference>
<keyword evidence="4" id="KW-0378">Hydrolase</keyword>
<name>A0A8S9T7E8_9CYAN</name>
<dbReference type="OrthoDB" id="333278at2"/>
<dbReference type="RefSeq" id="WP_082051678.1">
    <property type="nucleotide sequence ID" value="NZ_JHEG04000001.1"/>
</dbReference>
<dbReference type="InterPro" id="IPR001279">
    <property type="entry name" value="Metallo-B-lactamas"/>
</dbReference>
<dbReference type="GO" id="GO:0016787">
    <property type="term" value="F:hydrolase activity"/>
    <property type="evidence" value="ECO:0007669"/>
    <property type="project" value="UniProtKB-KW"/>
</dbReference>
<evidence type="ECO:0000313" key="8">
    <source>
        <dbReference type="Proteomes" id="UP000029738"/>
    </source>
</evidence>
<evidence type="ECO:0000256" key="2">
    <source>
        <dbReference type="ARBA" id="ARBA00007749"/>
    </source>
</evidence>
<dbReference type="EMBL" id="JHEG04000001">
    <property type="protein sequence ID" value="KAF3887522.1"/>
    <property type="molecule type" value="Genomic_DNA"/>
</dbReference>
<evidence type="ECO:0000256" key="1">
    <source>
        <dbReference type="ARBA" id="ARBA00001947"/>
    </source>
</evidence>
<organism evidence="7 8">
    <name type="scientific">Tolypothrix bouteillei VB521301</name>
    <dbReference type="NCBI Taxonomy" id="1479485"/>
    <lineage>
        <taxon>Bacteria</taxon>
        <taxon>Bacillati</taxon>
        <taxon>Cyanobacteriota</taxon>
        <taxon>Cyanophyceae</taxon>
        <taxon>Nostocales</taxon>
        <taxon>Tolypothrichaceae</taxon>
        <taxon>Tolypothrix</taxon>
    </lineage>
</organism>
<reference evidence="7" key="2">
    <citation type="submission" date="2019-11" db="EMBL/GenBank/DDBJ databases">
        <title>Improved Assembly of Tolypothrix boutellei genome.</title>
        <authorList>
            <person name="Sarangi A.N."/>
            <person name="Mukherjee M."/>
            <person name="Ghosh S."/>
            <person name="Singh D."/>
            <person name="Das A."/>
            <person name="Kant S."/>
            <person name="Prusty A."/>
            <person name="Tripathy S."/>
        </authorList>
    </citation>
    <scope>NUCLEOTIDE SEQUENCE</scope>
    <source>
        <strain evidence="7">VB521301</strain>
    </source>
</reference>